<proteinExistence type="predicted"/>
<dbReference type="Pfam" id="PF00891">
    <property type="entry name" value="Methyltransf_2"/>
    <property type="match status" value="1"/>
</dbReference>
<dbReference type="Gene3D" id="3.40.50.150">
    <property type="entry name" value="Vaccinia Virus protein VP39"/>
    <property type="match status" value="1"/>
</dbReference>
<comment type="caution">
    <text evidence="6">The sequence shown here is derived from an EMBL/GenBank/DDBJ whole genome shotgun (WGS) entry which is preliminary data.</text>
</comment>
<dbReference type="Proteomes" id="UP001172673">
    <property type="component" value="Unassembled WGS sequence"/>
</dbReference>
<evidence type="ECO:0000256" key="2">
    <source>
        <dbReference type="ARBA" id="ARBA00022679"/>
    </source>
</evidence>
<dbReference type="InterPro" id="IPR001077">
    <property type="entry name" value="COMT_C"/>
</dbReference>
<dbReference type="SUPFAM" id="SSF53335">
    <property type="entry name" value="S-adenosyl-L-methionine-dependent methyltransferases"/>
    <property type="match status" value="1"/>
</dbReference>
<evidence type="ECO:0000256" key="1">
    <source>
        <dbReference type="ARBA" id="ARBA00022603"/>
    </source>
</evidence>
<sequence>MAETLSSMVSELSQLASSYVPSTGHDAASLAPKAALINASRKIMYSLMDPGMLVQAHSLQMAELVSVRTLLDLKVFEKFPTEGNITGQELSEKSGVQQALLASGFITQSSDGSYGSTKFSQAYNSVPGMFFTLMFDHFLQPMTDLPKYLAKHGATEPTSFYVNPYSDYHNASDSGQTTWEIMSKDPEKLKTFQIGLEIGDVMVPITGYYDFNQLALTEEEKEKTPDRVSLVDIGGGVGKVVKKILSEYKELDPKNVVLEDQVNIMDLAEKEKIAPEGVKLLKHDFWTEQPVKGAKAYYFRRVFHDYSDELCAKALNQIIPAMAPDSRILIADMLLPEVMSAAEAHTAALDVACMVMGGKERTEENFRKLFDGVGLEVVAIHRAQGAAAGVVEGRLKGKGGGEVNGA</sequence>
<keyword evidence="7" id="KW-1185">Reference proteome</keyword>
<name>A0AA38WZS9_9EURO</name>
<dbReference type="GO" id="GO:0032259">
    <property type="term" value="P:methylation"/>
    <property type="evidence" value="ECO:0007669"/>
    <property type="project" value="UniProtKB-KW"/>
</dbReference>
<dbReference type="EMBL" id="JAPDRK010000020">
    <property type="protein sequence ID" value="KAJ9604123.1"/>
    <property type="molecule type" value="Genomic_DNA"/>
</dbReference>
<reference evidence="6" key="1">
    <citation type="submission" date="2022-10" db="EMBL/GenBank/DDBJ databases">
        <title>Culturing micro-colonial fungi from biological soil crusts in the Mojave desert and describing Neophaeococcomyces mojavensis, and introducing the new genera and species Taxawa tesnikishii.</title>
        <authorList>
            <person name="Kurbessoian T."/>
            <person name="Stajich J.E."/>
        </authorList>
    </citation>
    <scope>NUCLEOTIDE SEQUENCE</scope>
    <source>
        <strain evidence="6">TK_41</strain>
    </source>
</reference>
<dbReference type="InterPro" id="IPR029063">
    <property type="entry name" value="SAM-dependent_MTases_sf"/>
</dbReference>
<keyword evidence="3" id="KW-0949">S-adenosyl-L-methionine</keyword>
<evidence type="ECO:0000313" key="7">
    <source>
        <dbReference type="Proteomes" id="UP001172673"/>
    </source>
</evidence>
<dbReference type="PANTHER" id="PTHR43712:SF1">
    <property type="entry name" value="HYPOTHETICAL O-METHYLTRANSFERASE (EUROFUNG)-RELATED"/>
    <property type="match status" value="1"/>
</dbReference>
<dbReference type="InterPro" id="IPR016461">
    <property type="entry name" value="COMT-like"/>
</dbReference>
<keyword evidence="1" id="KW-0489">Methyltransferase</keyword>
<evidence type="ECO:0000256" key="3">
    <source>
        <dbReference type="ARBA" id="ARBA00022691"/>
    </source>
</evidence>
<organism evidence="6 7">
    <name type="scientific">Cladophialophora chaetospira</name>
    <dbReference type="NCBI Taxonomy" id="386627"/>
    <lineage>
        <taxon>Eukaryota</taxon>
        <taxon>Fungi</taxon>
        <taxon>Dikarya</taxon>
        <taxon>Ascomycota</taxon>
        <taxon>Pezizomycotina</taxon>
        <taxon>Eurotiomycetes</taxon>
        <taxon>Chaetothyriomycetidae</taxon>
        <taxon>Chaetothyriales</taxon>
        <taxon>Herpotrichiellaceae</taxon>
        <taxon>Cladophialophora</taxon>
    </lineage>
</organism>
<evidence type="ECO:0000256" key="4">
    <source>
        <dbReference type="PIRSR" id="PIRSR005739-1"/>
    </source>
</evidence>
<dbReference type="AlphaFoldDB" id="A0AA38WZS9"/>
<evidence type="ECO:0000259" key="5">
    <source>
        <dbReference type="Pfam" id="PF00891"/>
    </source>
</evidence>
<accession>A0AA38WZS9</accession>
<evidence type="ECO:0000313" key="6">
    <source>
        <dbReference type="EMBL" id="KAJ9604123.1"/>
    </source>
</evidence>
<gene>
    <name evidence="6" type="ORF">H2200_011646</name>
</gene>
<dbReference type="PANTHER" id="PTHR43712">
    <property type="entry name" value="PUTATIVE (AFU_ORTHOLOGUE AFUA_4G14580)-RELATED"/>
    <property type="match status" value="1"/>
</dbReference>
<feature type="active site" description="Proton acceptor" evidence="4">
    <location>
        <position position="304"/>
    </location>
</feature>
<feature type="domain" description="O-methyltransferase C-terminal" evidence="5">
    <location>
        <begin position="229"/>
        <end position="374"/>
    </location>
</feature>
<keyword evidence="2" id="KW-0808">Transferase</keyword>
<dbReference type="GO" id="GO:0008171">
    <property type="term" value="F:O-methyltransferase activity"/>
    <property type="evidence" value="ECO:0007669"/>
    <property type="project" value="InterPro"/>
</dbReference>
<protein>
    <recommendedName>
        <fullName evidence="5">O-methyltransferase C-terminal domain-containing protein</fullName>
    </recommendedName>
</protein>
<dbReference type="PROSITE" id="PS51683">
    <property type="entry name" value="SAM_OMT_II"/>
    <property type="match status" value="1"/>
</dbReference>